<feature type="binding site" evidence="14">
    <location>
        <position position="251"/>
    </location>
    <ligand>
        <name>Mg(2+)</name>
        <dbReference type="ChEBI" id="CHEBI:18420"/>
    </ligand>
</feature>
<dbReference type="GO" id="GO:0003862">
    <property type="term" value="F:3-isopropylmalate dehydrogenase activity"/>
    <property type="evidence" value="ECO:0007669"/>
    <property type="project" value="UniProtKB-UniRule"/>
</dbReference>
<dbReference type="HOGENOM" id="CLU_031953_0_3_0"/>
<evidence type="ECO:0000256" key="5">
    <source>
        <dbReference type="ARBA" id="ARBA00011738"/>
    </source>
</evidence>
<evidence type="ECO:0000256" key="12">
    <source>
        <dbReference type="ARBA" id="ARBA00023211"/>
    </source>
</evidence>
<evidence type="ECO:0000256" key="8">
    <source>
        <dbReference type="ARBA" id="ARBA00022723"/>
    </source>
</evidence>
<evidence type="ECO:0000256" key="15">
    <source>
        <dbReference type="RuleBase" id="RU004445"/>
    </source>
</evidence>
<dbReference type="EC" id="1.1.1.85" evidence="14"/>
<evidence type="ECO:0000256" key="14">
    <source>
        <dbReference type="HAMAP-Rule" id="MF_01033"/>
    </source>
</evidence>
<dbReference type="KEGG" id="atm:ANT_03340"/>
<reference evidence="17 18" key="1">
    <citation type="submission" date="2010-12" db="EMBL/GenBank/DDBJ databases">
        <title>Whole genome sequence of Anaerolinea thermophila UNI-1.</title>
        <authorList>
            <person name="Narita-Yamada S."/>
            <person name="Kishi E."/>
            <person name="Watanabe Y."/>
            <person name="Takasaki K."/>
            <person name="Ankai A."/>
            <person name="Oguchi A."/>
            <person name="Fukui S."/>
            <person name="Takahashi M."/>
            <person name="Yashiro I."/>
            <person name="Hosoyama A."/>
            <person name="Sekiguchi Y."/>
            <person name="Hanada S."/>
            <person name="Fujita N."/>
        </authorList>
    </citation>
    <scope>NUCLEOTIDE SEQUENCE [LARGE SCALE GENOMIC DNA]</scope>
    <source>
        <strain evidence="18">DSM 14523 / JCM 11388 / NBRC 100420 / UNI-1</strain>
    </source>
</reference>
<dbReference type="EMBL" id="AP012029">
    <property type="protein sequence ID" value="BAJ62368.1"/>
    <property type="molecule type" value="Genomic_DNA"/>
</dbReference>
<comment type="cofactor">
    <cofactor evidence="2">
        <name>Mn(2+)</name>
        <dbReference type="ChEBI" id="CHEBI:29035"/>
    </cofactor>
</comment>
<keyword evidence="11 14" id="KW-0520">NAD</keyword>
<dbReference type="STRING" id="926569.ANT_03340"/>
<feature type="binding site" evidence="14">
    <location>
        <position position="223"/>
    </location>
    <ligand>
        <name>substrate</name>
    </ligand>
</feature>
<comment type="cofactor">
    <cofactor evidence="14 15">
        <name>Mg(2+)</name>
        <dbReference type="ChEBI" id="CHEBI:18420"/>
    </cofactor>
    <cofactor evidence="14 15">
        <name>Mn(2+)</name>
        <dbReference type="ChEBI" id="CHEBI:29035"/>
    </cofactor>
    <text evidence="14 15">Binds 1 Mg(2+) or Mn(2+) ion per subunit.</text>
</comment>
<comment type="similarity">
    <text evidence="4 14">Belongs to the isocitrate and isopropylmalate dehydrogenases family. LeuB type 1 subfamily.</text>
</comment>
<dbReference type="Gene3D" id="3.40.718.10">
    <property type="entry name" value="Isopropylmalate Dehydrogenase"/>
    <property type="match status" value="1"/>
</dbReference>
<feature type="binding site" evidence="14">
    <location>
        <position position="106"/>
    </location>
    <ligand>
        <name>substrate</name>
    </ligand>
</feature>
<dbReference type="InterPro" id="IPR004429">
    <property type="entry name" value="Isopropylmalate_DH"/>
</dbReference>
<feature type="binding site" evidence="14">
    <location>
        <position position="134"/>
    </location>
    <ligand>
        <name>substrate</name>
    </ligand>
</feature>
<comment type="subcellular location">
    <subcellularLocation>
        <location evidence="14">Cytoplasm</location>
    </subcellularLocation>
</comment>
<evidence type="ECO:0000256" key="2">
    <source>
        <dbReference type="ARBA" id="ARBA00001936"/>
    </source>
</evidence>
<evidence type="ECO:0000256" key="4">
    <source>
        <dbReference type="ARBA" id="ARBA00008319"/>
    </source>
</evidence>
<dbReference type="SMART" id="SM01329">
    <property type="entry name" value="Iso_dh"/>
    <property type="match status" value="1"/>
</dbReference>
<feature type="binding site" evidence="14">
    <location>
        <position position="247"/>
    </location>
    <ligand>
        <name>Mg(2+)</name>
        <dbReference type="ChEBI" id="CHEBI:18420"/>
    </ligand>
</feature>
<comment type="catalytic activity">
    <reaction evidence="1 14 15">
        <text>(2R,3S)-3-isopropylmalate + NAD(+) = 4-methyl-2-oxopentanoate + CO2 + NADH</text>
        <dbReference type="Rhea" id="RHEA:32271"/>
        <dbReference type="ChEBI" id="CHEBI:16526"/>
        <dbReference type="ChEBI" id="CHEBI:17865"/>
        <dbReference type="ChEBI" id="CHEBI:35121"/>
        <dbReference type="ChEBI" id="CHEBI:57540"/>
        <dbReference type="ChEBI" id="CHEBI:57945"/>
        <dbReference type="EC" id="1.1.1.85"/>
    </reaction>
</comment>
<dbReference type="InParanoid" id="E8N033"/>
<keyword evidence="12 14" id="KW-0464">Manganese</keyword>
<dbReference type="GO" id="GO:0009098">
    <property type="term" value="P:L-leucine biosynthetic process"/>
    <property type="evidence" value="ECO:0007669"/>
    <property type="project" value="UniProtKB-UniRule"/>
</dbReference>
<feature type="binding site" evidence="14">
    <location>
        <begin position="281"/>
        <end position="293"/>
    </location>
    <ligand>
        <name>NAD(+)</name>
        <dbReference type="ChEBI" id="CHEBI:57540"/>
    </ligand>
</feature>
<feature type="binding site" evidence="14">
    <location>
        <position position="223"/>
    </location>
    <ligand>
        <name>Mg(2+)</name>
        <dbReference type="ChEBI" id="CHEBI:18420"/>
    </ligand>
</feature>
<dbReference type="eggNOG" id="COG0473">
    <property type="taxonomic scope" value="Bacteria"/>
</dbReference>
<keyword evidence="8 14" id="KW-0479">Metal-binding</keyword>
<comment type="subunit">
    <text evidence="5 14 15">Homodimer.</text>
</comment>
<proteinExistence type="inferred from homology"/>
<dbReference type="Pfam" id="PF00180">
    <property type="entry name" value="Iso_dh"/>
    <property type="match status" value="1"/>
</dbReference>
<dbReference type="UniPathway" id="UPA00048">
    <property type="reaction ID" value="UER00072"/>
</dbReference>
<evidence type="ECO:0000313" key="17">
    <source>
        <dbReference type="EMBL" id="BAJ62368.1"/>
    </source>
</evidence>
<keyword evidence="9 14" id="KW-0460">Magnesium</keyword>
<dbReference type="SUPFAM" id="SSF53659">
    <property type="entry name" value="Isocitrate/Isopropylmalate dehydrogenase-like"/>
    <property type="match status" value="1"/>
</dbReference>
<evidence type="ECO:0000256" key="11">
    <source>
        <dbReference type="ARBA" id="ARBA00023027"/>
    </source>
</evidence>
<evidence type="ECO:0000256" key="7">
    <source>
        <dbReference type="ARBA" id="ARBA00022605"/>
    </source>
</evidence>
<gene>
    <name evidence="14 17" type="primary">leuB</name>
    <name evidence="17" type="ordered locus">ANT_03340</name>
</gene>
<dbReference type="OrthoDB" id="9806254at2"/>
<keyword evidence="14" id="KW-0963">Cytoplasm</keyword>
<keyword evidence="7 14" id="KW-0028">Amino-acid biosynthesis</keyword>
<evidence type="ECO:0000256" key="13">
    <source>
        <dbReference type="ARBA" id="ARBA00023304"/>
    </source>
</evidence>
<comment type="pathway">
    <text evidence="3 14 15">Amino-acid biosynthesis; L-leucine biosynthesis; L-leucine from 3-methyl-2-oxobutanoate: step 3/4.</text>
</comment>
<dbReference type="PANTHER" id="PTHR42979:SF1">
    <property type="entry name" value="3-ISOPROPYLMALATE DEHYDROGENASE"/>
    <property type="match status" value="1"/>
</dbReference>
<feature type="site" description="Important for catalysis" evidence="14">
    <location>
        <position position="191"/>
    </location>
</feature>
<keyword evidence="18" id="KW-1185">Reference proteome</keyword>
<feature type="binding site" evidence="14">
    <location>
        <position position="96"/>
    </location>
    <ligand>
        <name>substrate</name>
    </ligand>
</feature>
<dbReference type="AlphaFoldDB" id="E8N033"/>
<evidence type="ECO:0000256" key="6">
    <source>
        <dbReference type="ARBA" id="ARBA00022430"/>
    </source>
</evidence>
<dbReference type="NCBIfam" id="TIGR00169">
    <property type="entry name" value="leuB"/>
    <property type="match status" value="1"/>
</dbReference>
<evidence type="ECO:0000256" key="3">
    <source>
        <dbReference type="ARBA" id="ARBA00004762"/>
    </source>
</evidence>
<dbReference type="GO" id="GO:0005829">
    <property type="term" value="C:cytosol"/>
    <property type="evidence" value="ECO:0007669"/>
    <property type="project" value="TreeGrafter"/>
</dbReference>
<evidence type="ECO:0000259" key="16">
    <source>
        <dbReference type="SMART" id="SM01329"/>
    </source>
</evidence>
<dbReference type="GO" id="GO:0000287">
    <property type="term" value="F:magnesium ion binding"/>
    <property type="evidence" value="ECO:0007669"/>
    <property type="project" value="InterPro"/>
</dbReference>
<dbReference type="RefSeq" id="WP_013558765.1">
    <property type="nucleotide sequence ID" value="NC_014960.1"/>
</dbReference>
<evidence type="ECO:0000256" key="9">
    <source>
        <dbReference type="ARBA" id="ARBA00022842"/>
    </source>
</evidence>
<organism evidence="17 18">
    <name type="scientific">Anaerolinea thermophila (strain DSM 14523 / JCM 11388 / NBRC 100420 / UNI-1)</name>
    <dbReference type="NCBI Taxonomy" id="926569"/>
    <lineage>
        <taxon>Bacteria</taxon>
        <taxon>Bacillati</taxon>
        <taxon>Chloroflexota</taxon>
        <taxon>Anaerolineae</taxon>
        <taxon>Anaerolineales</taxon>
        <taxon>Anaerolineaceae</taxon>
        <taxon>Anaerolinea</taxon>
    </lineage>
</organism>
<name>E8N033_ANATU</name>
<protein>
    <recommendedName>
        <fullName evidence="14">3-isopropylmalate dehydrogenase</fullName>
        <ecNumber evidence="14">1.1.1.85</ecNumber>
    </recommendedName>
    <alternativeName>
        <fullName evidence="14">3-IPM-DH</fullName>
    </alternativeName>
    <alternativeName>
        <fullName evidence="14">Beta-IPM dehydrogenase</fullName>
        <shortName evidence="14">IMDH</shortName>
    </alternativeName>
</protein>
<evidence type="ECO:0000256" key="10">
    <source>
        <dbReference type="ARBA" id="ARBA00023002"/>
    </source>
</evidence>
<evidence type="ECO:0000256" key="1">
    <source>
        <dbReference type="ARBA" id="ARBA00000624"/>
    </source>
</evidence>
<dbReference type="InterPro" id="IPR024084">
    <property type="entry name" value="IsoPropMal-DH-like_dom"/>
</dbReference>
<dbReference type="HAMAP" id="MF_01033">
    <property type="entry name" value="LeuB_type1"/>
    <property type="match status" value="1"/>
</dbReference>
<dbReference type="FunCoup" id="E8N033">
    <property type="interactions" value="303"/>
</dbReference>
<keyword evidence="6 14" id="KW-0432">Leucine biosynthesis</keyword>
<dbReference type="GO" id="GO:0051287">
    <property type="term" value="F:NAD binding"/>
    <property type="evidence" value="ECO:0007669"/>
    <property type="project" value="InterPro"/>
</dbReference>
<comment type="function">
    <text evidence="14 15">Catalyzes the oxidation of 3-carboxy-2-hydroxy-4-methylpentanoate (3-isopropylmalate) to 3-carboxy-4-methyl-2-oxopentanoate. The product decarboxylates to 4-methyl-2 oxopentanoate.</text>
</comment>
<feature type="domain" description="Isopropylmalate dehydrogenase-like" evidence="16">
    <location>
        <begin position="4"/>
        <end position="348"/>
    </location>
</feature>
<evidence type="ECO:0000313" key="18">
    <source>
        <dbReference type="Proteomes" id="UP000008922"/>
    </source>
</evidence>
<dbReference type="PANTHER" id="PTHR42979">
    <property type="entry name" value="3-ISOPROPYLMALATE DEHYDROGENASE"/>
    <property type="match status" value="1"/>
</dbReference>
<sequence length="354" mass="38069">MHKHIVLLPGDGIGPEVVSAAKRILDAVAGRLNLTLTYEEHLIGGCAMDAQGTALSQDTLHACQRADAVLLGAVGGPKWDDPAAPVRPEQGLLALRKGLGVFANLRPVRVYPTLVDASPLRAEKLQGVDLLVVRELTGGLYFGQPKGRFEENGRVRAVDTLEYWDYEIERILDLSFQLAQSRRGKLTLVDKANVLESSRLWRQIATDMASRYPQVTLETVLVDTAAMRLVSQPAAFDVIVTENMFGDILTDEAAVLSGSMGLLPSASLGKATPGLYEPIHGSAPDIAGQGIANPLGTILSVAMMLRYSFQLEQGARAVEQAVERALAEGCRTRDLGGSLTTAEMTDAVLQRLAF</sequence>
<dbReference type="PROSITE" id="PS00470">
    <property type="entry name" value="IDH_IMDH"/>
    <property type="match status" value="1"/>
</dbReference>
<dbReference type="Proteomes" id="UP000008922">
    <property type="component" value="Chromosome"/>
</dbReference>
<dbReference type="FunFam" id="3.40.718.10:FF:000006">
    <property type="entry name" value="3-isopropylmalate dehydrogenase"/>
    <property type="match status" value="1"/>
</dbReference>
<feature type="site" description="Important for catalysis" evidence="14">
    <location>
        <position position="141"/>
    </location>
</feature>
<keyword evidence="13 14" id="KW-0100">Branched-chain amino acid biosynthesis</keyword>
<accession>E8N033</accession>
<keyword evidence="10 14" id="KW-0560">Oxidoreductase</keyword>
<dbReference type="InterPro" id="IPR019818">
    <property type="entry name" value="IsoCit/isopropylmalate_DH_CS"/>
</dbReference>
<feature type="binding site" evidence="14">
    <location>
        <begin position="76"/>
        <end position="89"/>
    </location>
    <ligand>
        <name>NAD(+)</name>
        <dbReference type="ChEBI" id="CHEBI:57540"/>
    </ligand>
</feature>